<feature type="region of interest" description="Disordered" evidence="3">
    <location>
        <begin position="30"/>
        <end position="50"/>
    </location>
</feature>
<dbReference type="InterPro" id="IPR006969">
    <property type="entry name" value="Stig-like"/>
</dbReference>
<evidence type="ECO:0000256" key="1">
    <source>
        <dbReference type="ARBA" id="ARBA00006010"/>
    </source>
</evidence>
<dbReference type="Proteomes" id="UP000228380">
    <property type="component" value="Chromosome 9"/>
</dbReference>
<name>A0A8B7BNN0_PHODC</name>
<reference evidence="5" key="1">
    <citation type="journal article" date="2019" name="Nat. Commun.">
        <title>Genome-wide association mapping of date palm fruit traits.</title>
        <authorList>
            <person name="Hazzouri K.M."/>
            <person name="Gros-Balthazard M."/>
            <person name="Flowers J.M."/>
            <person name="Copetti D."/>
            <person name="Lemansour A."/>
            <person name="Lebrun M."/>
            <person name="Masmoudi K."/>
            <person name="Ferrand S."/>
            <person name="Dhar M.I."/>
            <person name="Fresquez Z.A."/>
            <person name="Rosas U."/>
            <person name="Zhang J."/>
            <person name="Talag J."/>
            <person name="Lee S."/>
            <person name="Kudrna D."/>
            <person name="Powell R.F."/>
            <person name="Leitch I.J."/>
            <person name="Krueger R.R."/>
            <person name="Wing R.A."/>
            <person name="Amiri K.M.A."/>
            <person name="Purugganan M.D."/>
        </authorList>
    </citation>
    <scope>NUCLEOTIDE SEQUENCE [LARGE SCALE GENOMIC DNA]</scope>
    <source>
        <strain evidence="5">cv. Khalas</strain>
    </source>
</reference>
<feature type="signal peptide" evidence="4">
    <location>
        <begin position="1"/>
        <end position="21"/>
    </location>
</feature>
<dbReference type="OrthoDB" id="776013at2759"/>
<dbReference type="GeneID" id="103701849"/>
<feature type="chain" id="PRO_5034876324" evidence="4">
    <location>
        <begin position="22"/>
        <end position="147"/>
    </location>
</feature>
<dbReference type="PANTHER" id="PTHR33227:SF21">
    <property type="entry name" value="F12F1.21 PROTEIN"/>
    <property type="match status" value="1"/>
</dbReference>
<sequence>MARSFFIMALAMAFATSLAFATTSINEEQPTMAPSSDEVFSEDESSPVTGTSRFLAQYKPRATMTCDRFPRICRAKGSSGPDCCKKKCVNVMKDNLNCGQCGLRCRYGTTCCSGRCVNVMFDPQNCGGCKNRCKKGSFCSYGMCNYA</sequence>
<dbReference type="AlphaFoldDB" id="A0A8B7BNN0"/>
<proteinExistence type="inferred from homology"/>
<reference evidence="6" key="2">
    <citation type="submission" date="2025-08" db="UniProtKB">
        <authorList>
            <consortium name="RefSeq"/>
        </authorList>
    </citation>
    <scope>IDENTIFICATION</scope>
    <source>
        <tissue evidence="6">Young leaves</tissue>
    </source>
</reference>
<accession>A0A8B7BNN0</accession>
<keyword evidence="2 4" id="KW-0732">Signal</keyword>
<comment type="similarity">
    <text evidence="1">Belongs to the STIG1 family.</text>
</comment>
<evidence type="ECO:0000313" key="6">
    <source>
        <dbReference type="RefSeq" id="XP_008782279.1"/>
    </source>
</evidence>
<dbReference type="KEGG" id="pda:103701849"/>
<protein>
    <submittedName>
        <fullName evidence="6">Stigma-specific STIG1-like protein 1</fullName>
    </submittedName>
</protein>
<evidence type="ECO:0000256" key="2">
    <source>
        <dbReference type="ARBA" id="ARBA00022729"/>
    </source>
</evidence>
<gene>
    <name evidence="6" type="primary">LOC103701849</name>
</gene>
<dbReference type="RefSeq" id="XP_008782279.1">
    <property type="nucleotide sequence ID" value="XM_008784057.1"/>
</dbReference>
<evidence type="ECO:0000313" key="5">
    <source>
        <dbReference type="Proteomes" id="UP000228380"/>
    </source>
</evidence>
<evidence type="ECO:0000256" key="3">
    <source>
        <dbReference type="SAM" id="MobiDB-lite"/>
    </source>
</evidence>
<organism evidence="5 6">
    <name type="scientific">Phoenix dactylifera</name>
    <name type="common">Date palm</name>
    <dbReference type="NCBI Taxonomy" id="42345"/>
    <lineage>
        <taxon>Eukaryota</taxon>
        <taxon>Viridiplantae</taxon>
        <taxon>Streptophyta</taxon>
        <taxon>Embryophyta</taxon>
        <taxon>Tracheophyta</taxon>
        <taxon>Spermatophyta</taxon>
        <taxon>Magnoliopsida</taxon>
        <taxon>Liliopsida</taxon>
        <taxon>Arecaceae</taxon>
        <taxon>Coryphoideae</taxon>
        <taxon>Phoeniceae</taxon>
        <taxon>Phoenix</taxon>
    </lineage>
</organism>
<keyword evidence="5" id="KW-1185">Reference proteome</keyword>
<evidence type="ECO:0000256" key="4">
    <source>
        <dbReference type="SAM" id="SignalP"/>
    </source>
</evidence>
<dbReference type="PANTHER" id="PTHR33227">
    <property type="entry name" value="STIGMA-SPECIFIC STIG1-LIKE PROTEIN 3"/>
    <property type="match status" value="1"/>
</dbReference>
<dbReference type="Pfam" id="PF04885">
    <property type="entry name" value="Stig1"/>
    <property type="match status" value="1"/>
</dbReference>